<evidence type="ECO:0008006" key="4">
    <source>
        <dbReference type="Google" id="ProtNLM"/>
    </source>
</evidence>
<dbReference type="OrthoDB" id="3364670at2759"/>
<accession>A0A9P6AZE2</accession>
<dbReference type="Proteomes" id="UP000886523">
    <property type="component" value="Unassembled WGS sequence"/>
</dbReference>
<evidence type="ECO:0000256" key="1">
    <source>
        <dbReference type="SAM" id="MobiDB-lite"/>
    </source>
</evidence>
<dbReference type="AlphaFoldDB" id="A0A9P6AZE2"/>
<gene>
    <name evidence="2" type="ORF">BS47DRAFT_1361396</name>
</gene>
<protein>
    <recommendedName>
        <fullName evidence="4">CxC1-like cysteine cluster associated with KDZ transposases domain-containing protein</fullName>
    </recommendedName>
</protein>
<keyword evidence="3" id="KW-1185">Reference proteome</keyword>
<dbReference type="InterPro" id="IPR040521">
    <property type="entry name" value="KDZ"/>
</dbReference>
<dbReference type="Pfam" id="PF18758">
    <property type="entry name" value="KDZ"/>
    <property type="match status" value="2"/>
</dbReference>
<dbReference type="PANTHER" id="PTHR33096">
    <property type="entry name" value="CXC2 DOMAIN-CONTAINING PROTEIN"/>
    <property type="match status" value="1"/>
</dbReference>
<sequence>MAFRVQTNSGRNAMQTPTEVAPCTCGTHSIRLEVTCVHLKYLDSIVLYSCKCRPVPEQLVGRGLFLCAPVLPKLAIDLDMLEFATGLFVNSSPNETAWVATLTEFLDTRGYVFTTEDSFRRHFGNTLTQYQVLMQVVEAEVRKSVEIAQTLILTTSAATLPHHLKAELPPVDGSTALFEHDYLNSQSNDGHIPQSKSVPIFVPGALSALEDDLQFLKRTHANFQQKQNHDKDHRKGHEKDEGMRDLPLFSPCSVQVSKAYLKDWEAKVDGIQNYPLTTRAGLKRKAGEMVESDSNATDAEDRCEPGMPIPIHAPTHVAILYWANMWMAGEKQFFALALLAALMAELPVDWTVGFLYDIACQMHRIFHAYGHQWVCQLWYHPRKARIWGLSDGEGCEQFWSMLHRLIPGMHVTGYHRCLFVLNLQITHIHQTQLFGLGKWLQRRITKTTKRLVDVSLKLKACGHSSDFLRQQFAQQRKYQSQSKNSGIKAIEKIVALQESVSTIKMAIAKLESELTKYVLTDSITVSSTRFNILTSIEAKARVLICLQKDIDAATNYLNLHDKTSAARLNKIKGEPFFTLQMNMCAVKVWLCTKLRERKFELANLEYQKTRAHIEDTMHHHEPTITTLAKKYNDMLKQMVRLRVTDAVAANTVLPPPIILKMLFKLDVDDDTWHDIGLEDLEEFEGVLPPWLGDNTVCAGIRFDQEVMNCKGELLCCHLEHEAMHDWFEEEYEATMLAEKYTPDTILTTSSFVQGSMSKRSWPVWVTATLSMTHTQRATTMNGIPPIPDCDPDIQLSDDDGETELEPVAIYDAHVMAEIDNCAREQEWESGEGAE</sequence>
<dbReference type="EMBL" id="MU128956">
    <property type="protein sequence ID" value="KAF9514828.1"/>
    <property type="molecule type" value="Genomic_DNA"/>
</dbReference>
<name>A0A9P6AZE2_9AGAM</name>
<comment type="caution">
    <text evidence="2">The sequence shown here is derived from an EMBL/GenBank/DDBJ whole genome shotgun (WGS) entry which is preliminary data.</text>
</comment>
<evidence type="ECO:0000313" key="2">
    <source>
        <dbReference type="EMBL" id="KAF9514828.1"/>
    </source>
</evidence>
<proteinExistence type="predicted"/>
<evidence type="ECO:0000313" key="3">
    <source>
        <dbReference type="Proteomes" id="UP000886523"/>
    </source>
</evidence>
<feature type="region of interest" description="Disordered" evidence="1">
    <location>
        <begin position="223"/>
        <end position="244"/>
    </location>
</feature>
<feature type="compositionally biased region" description="Basic and acidic residues" evidence="1">
    <location>
        <begin position="227"/>
        <end position="244"/>
    </location>
</feature>
<organism evidence="2 3">
    <name type="scientific">Hydnum rufescens UP504</name>
    <dbReference type="NCBI Taxonomy" id="1448309"/>
    <lineage>
        <taxon>Eukaryota</taxon>
        <taxon>Fungi</taxon>
        <taxon>Dikarya</taxon>
        <taxon>Basidiomycota</taxon>
        <taxon>Agaricomycotina</taxon>
        <taxon>Agaricomycetes</taxon>
        <taxon>Cantharellales</taxon>
        <taxon>Hydnaceae</taxon>
        <taxon>Hydnum</taxon>
    </lineage>
</organism>
<dbReference type="PANTHER" id="PTHR33096:SF1">
    <property type="entry name" value="CXC1-LIKE CYSTEINE CLUSTER ASSOCIATED WITH KDZ TRANSPOSASES DOMAIN-CONTAINING PROTEIN"/>
    <property type="match status" value="1"/>
</dbReference>
<reference evidence="2" key="1">
    <citation type="journal article" date="2020" name="Nat. Commun.">
        <title>Large-scale genome sequencing of mycorrhizal fungi provides insights into the early evolution of symbiotic traits.</title>
        <authorList>
            <person name="Miyauchi S."/>
            <person name="Kiss E."/>
            <person name="Kuo A."/>
            <person name="Drula E."/>
            <person name="Kohler A."/>
            <person name="Sanchez-Garcia M."/>
            <person name="Morin E."/>
            <person name="Andreopoulos B."/>
            <person name="Barry K.W."/>
            <person name="Bonito G."/>
            <person name="Buee M."/>
            <person name="Carver A."/>
            <person name="Chen C."/>
            <person name="Cichocki N."/>
            <person name="Clum A."/>
            <person name="Culley D."/>
            <person name="Crous P.W."/>
            <person name="Fauchery L."/>
            <person name="Girlanda M."/>
            <person name="Hayes R.D."/>
            <person name="Keri Z."/>
            <person name="LaButti K."/>
            <person name="Lipzen A."/>
            <person name="Lombard V."/>
            <person name="Magnuson J."/>
            <person name="Maillard F."/>
            <person name="Murat C."/>
            <person name="Nolan M."/>
            <person name="Ohm R.A."/>
            <person name="Pangilinan J."/>
            <person name="Pereira M.F."/>
            <person name="Perotto S."/>
            <person name="Peter M."/>
            <person name="Pfister S."/>
            <person name="Riley R."/>
            <person name="Sitrit Y."/>
            <person name="Stielow J.B."/>
            <person name="Szollosi G."/>
            <person name="Zifcakova L."/>
            <person name="Stursova M."/>
            <person name="Spatafora J.W."/>
            <person name="Tedersoo L."/>
            <person name="Vaario L.M."/>
            <person name="Yamada A."/>
            <person name="Yan M."/>
            <person name="Wang P."/>
            <person name="Xu J."/>
            <person name="Bruns T."/>
            <person name="Baldrian P."/>
            <person name="Vilgalys R."/>
            <person name="Dunand C."/>
            <person name="Henrissat B."/>
            <person name="Grigoriev I.V."/>
            <person name="Hibbett D."/>
            <person name="Nagy L.G."/>
            <person name="Martin F.M."/>
        </authorList>
    </citation>
    <scope>NUCLEOTIDE SEQUENCE</scope>
    <source>
        <strain evidence="2">UP504</strain>
    </source>
</reference>